<keyword evidence="1" id="KW-0812">Transmembrane</keyword>
<organism evidence="2 3">
    <name type="scientific">Candidatus Beckwithbacteria bacterium GW2011_GWB1_47_15</name>
    <dbReference type="NCBI Taxonomy" id="1618371"/>
    <lineage>
        <taxon>Bacteria</taxon>
        <taxon>Candidatus Beckwithiibacteriota</taxon>
    </lineage>
</organism>
<keyword evidence="1" id="KW-0472">Membrane</keyword>
<reference evidence="2 3" key="1">
    <citation type="journal article" date="2015" name="Nature">
        <title>rRNA introns, odd ribosomes, and small enigmatic genomes across a large radiation of phyla.</title>
        <authorList>
            <person name="Brown C.T."/>
            <person name="Hug L.A."/>
            <person name="Thomas B.C."/>
            <person name="Sharon I."/>
            <person name="Castelle C.J."/>
            <person name="Singh A."/>
            <person name="Wilkins M.J."/>
            <person name="Williams K.H."/>
            <person name="Banfield J.F."/>
        </authorList>
    </citation>
    <scope>NUCLEOTIDE SEQUENCE [LARGE SCALE GENOMIC DNA]</scope>
</reference>
<gene>
    <name evidence="2" type="ORF">UX85_C0001G0195</name>
</gene>
<dbReference type="PANTHER" id="PTHR36833">
    <property type="entry name" value="SLR0610 PROTEIN-RELATED"/>
    <property type="match status" value="1"/>
</dbReference>
<feature type="transmembrane region" description="Helical" evidence="1">
    <location>
        <begin position="114"/>
        <end position="134"/>
    </location>
</feature>
<evidence type="ECO:0000313" key="3">
    <source>
        <dbReference type="Proteomes" id="UP000033860"/>
    </source>
</evidence>
<dbReference type="EMBL" id="LCNT01000001">
    <property type="protein sequence ID" value="KKU61981.1"/>
    <property type="molecule type" value="Genomic_DNA"/>
</dbReference>
<accession>A0A0G1RXZ3</accession>
<evidence type="ECO:0000313" key="2">
    <source>
        <dbReference type="EMBL" id="KKU61981.1"/>
    </source>
</evidence>
<name>A0A0G1RXZ3_9BACT</name>
<comment type="caution">
    <text evidence="2">The sequence shown here is derived from an EMBL/GenBank/DDBJ whole genome shotgun (WGS) entry which is preliminary data.</text>
</comment>
<sequence length="262" mass="30429">MKRYLKLYWEFFKNCLVREMEFRAHFIFSNLVSLSWALLFILTFILIYQHVDTVNGWARPQVLLLLAVYFLADRIFDTFFEINFANFVSLVNSGELDLVLTKPASGQFIVSLRYLSLSFLVSVIAMLALIVYLIKTYFWPVSMINLLVFIFLIVIGITISYALWFMTLLPVFWWGRVENINHLFRSFHQLARIPLDLTGPILRPLLTYLLPLMFIATVPVKSITGAISWPLAFFGLFAAALLLWLSGRAWRFALRHYTSASS</sequence>
<keyword evidence="1" id="KW-1133">Transmembrane helix</keyword>
<feature type="transmembrane region" description="Helical" evidence="1">
    <location>
        <begin position="146"/>
        <end position="175"/>
    </location>
</feature>
<dbReference type="Pfam" id="PF06182">
    <property type="entry name" value="ABC2_membrane_6"/>
    <property type="match status" value="1"/>
</dbReference>
<dbReference type="AlphaFoldDB" id="A0A0G1RXZ3"/>
<dbReference type="PANTHER" id="PTHR36833:SF2">
    <property type="entry name" value="SLR0610 PROTEIN"/>
    <property type="match status" value="1"/>
</dbReference>
<protein>
    <submittedName>
        <fullName evidence="2">Uncharacterized protein</fullName>
    </submittedName>
</protein>
<proteinExistence type="predicted"/>
<feature type="transmembrane region" description="Helical" evidence="1">
    <location>
        <begin position="26"/>
        <end position="48"/>
    </location>
</feature>
<dbReference type="InterPro" id="IPR010390">
    <property type="entry name" value="ABC-2_transporter-like"/>
</dbReference>
<dbReference type="Proteomes" id="UP000033860">
    <property type="component" value="Unassembled WGS sequence"/>
</dbReference>
<evidence type="ECO:0000256" key="1">
    <source>
        <dbReference type="SAM" id="Phobius"/>
    </source>
</evidence>
<feature type="transmembrane region" description="Helical" evidence="1">
    <location>
        <begin position="226"/>
        <end position="245"/>
    </location>
</feature>